<evidence type="ECO:0000313" key="2">
    <source>
        <dbReference type="EMBL" id="MFD2922096.1"/>
    </source>
</evidence>
<sequence length="96" mass="11081">MKIVNIPPFVVAIIALFTGMLSFLIKPDEALFNYPLLTVALVLAAIYWVWMIVLVSGTKDLFTYQKRFWQILVISVPFVGALLYQLLHQQRKRLVN</sequence>
<evidence type="ECO:0000313" key="3">
    <source>
        <dbReference type="Proteomes" id="UP001597511"/>
    </source>
</evidence>
<keyword evidence="3" id="KW-1185">Reference proteome</keyword>
<accession>A0ABW6ABR7</accession>
<comment type="caution">
    <text evidence="2">The sequence shown here is derived from an EMBL/GenBank/DDBJ whole genome shotgun (WGS) entry which is preliminary data.</text>
</comment>
<dbReference type="Proteomes" id="UP001597511">
    <property type="component" value="Unassembled WGS sequence"/>
</dbReference>
<dbReference type="EMBL" id="JBHUOZ010000003">
    <property type="protein sequence ID" value="MFD2922096.1"/>
    <property type="molecule type" value="Genomic_DNA"/>
</dbReference>
<keyword evidence="1" id="KW-0472">Membrane</keyword>
<keyword evidence="1" id="KW-1133">Transmembrane helix</keyword>
<feature type="transmembrane region" description="Helical" evidence="1">
    <location>
        <begin position="32"/>
        <end position="56"/>
    </location>
</feature>
<organism evidence="2 3">
    <name type="scientific">Terrimonas rubra</name>
    <dbReference type="NCBI Taxonomy" id="1035890"/>
    <lineage>
        <taxon>Bacteria</taxon>
        <taxon>Pseudomonadati</taxon>
        <taxon>Bacteroidota</taxon>
        <taxon>Chitinophagia</taxon>
        <taxon>Chitinophagales</taxon>
        <taxon>Chitinophagaceae</taxon>
        <taxon>Terrimonas</taxon>
    </lineage>
</organism>
<evidence type="ECO:0000256" key="1">
    <source>
        <dbReference type="SAM" id="Phobius"/>
    </source>
</evidence>
<dbReference type="RefSeq" id="WP_386103472.1">
    <property type="nucleotide sequence ID" value="NZ_JBHUOZ010000003.1"/>
</dbReference>
<reference evidence="3" key="1">
    <citation type="journal article" date="2019" name="Int. J. Syst. Evol. Microbiol.">
        <title>The Global Catalogue of Microorganisms (GCM) 10K type strain sequencing project: providing services to taxonomists for standard genome sequencing and annotation.</title>
        <authorList>
            <consortium name="The Broad Institute Genomics Platform"/>
            <consortium name="The Broad Institute Genome Sequencing Center for Infectious Disease"/>
            <person name="Wu L."/>
            <person name="Ma J."/>
        </authorList>
    </citation>
    <scope>NUCLEOTIDE SEQUENCE [LARGE SCALE GENOMIC DNA]</scope>
    <source>
        <strain evidence="3">KCTC 23299</strain>
    </source>
</reference>
<name>A0ABW6ABR7_9BACT</name>
<protein>
    <recommendedName>
        <fullName evidence="4">Phospholipase_D-nuclease N-terminal</fullName>
    </recommendedName>
</protein>
<proteinExistence type="predicted"/>
<evidence type="ECO:0008006" key="4">
    <source>
        <dbReference type="Google" id="ProtNLM"/>
    </source>
</evidence>
<feature type="transmembrane region" description="Helical" evidence="1">
    <location>
        <begin position="68"/>
        <end position="87"/>
    </location>
</feature>
<gene>
    <name evidence="2" type="ORF">ACFS6H_20415</name>
</gene>
<feature type="transmembrane region" description="Helical" evidence="1">
    <location>
        <begin position="6"/>
        <end position="25"/>
    </location>
</feature>
<keyword evidence="1" id="KW-0812">Transmembrane</keyword>